<dbReference type="InterPro" id="IPR051329">
    <property type="entry name" value="NIR_SIR_4Fe-4S"/>
</dbReference>
<dbReference type="PANTHER" id="PTHR32439">
    <property type="entry name" value="FERREDOXIN--NITRITE REDUCTASE, CHLOROPLASTIC"/>
    <property type="match status" value="1"/>
</dbReference>
<dbReference type="Gene3D" id="3.30.413.10">
    <property type="entry name" value="Sulfite Reductase Hemoprotein, domain 1"/>
    <property type="match status" value="2"/>
</dbReference>
<dbReference type="Gene3D" id="3.90.480.10">
    <property type="entry name" value="Sulfite Reductase Hemoprotein,Domain 2"/>
    <property type="match status" value="1"/>
</dbReference>
<dbReference type="OrthoDB" id="7459360at2"/>
<dbReference type="InterPro" id="IPR036136">
    <property type="entry name" value="Nit/Sulf_reduc_fer-like_dom_sf"/>
</dbReference>
<dbReference type="AlphaFoldDB" id="A0A0R3LBJ2"/>
<feature type="domain" description="Nitrite/Sulfite reductase ferredoxin-like" evidence="7">
    <location>
        <begin position="16"/>
        <end position="79"/>
    </location>
</feature>
<dbReference type="SUPFAM" id="SSF55124">
    <property type="entry name" value="Nitrite/Sulfite reductase N-terminal domain-like"/>
    <property type="match status" value="1"/>
</dbReference>
<evidence type="ECO:0000256" key="4">
    <source>
        <dbReference type="ARBA" id="ARBA00023002"/>
    </source>
</evidence>
<evidence type="ECO:0000256" key="1">
    <source>
        <dbReference type="ARBA" id="ARBA00022485"/>
    </source>
</evidence>
<evidence type="ECO:0000259" key="7">
    <source>
        <dbReference type="Pfam" id="PF03460"/>
    </source>
</evidence>
<dbReference type="SUPFAM" id="SSF56014">
    <property type="entry name" value="Nitrite and sulphite reductase 4Fe-4S domain-like"/>
    <property type="match status" value="1"/>
</dbReference>
<protein>
    <submittedName>
        <fullName evidence="8">Precorrin-3B synthase</fullName>
    </submittedName>
</protein>
<dbReference type="GO" id="GO:0046872">
    <property type="term" value="F:metal ion binding"/>
    <property type="evidence" value="ECO:0007669"/>
    <property type="project" value="UniProtKB-KW"/>
</dbReference>
<evidence type="ECO:0000256" key="6">
    <source>
        <dbReference type="ARBA" id="ARBA00023014"/>
    </source>
</evidence>
<accession>A0A0R3LBJ2</accession>
<evidence type="ECO:0000256" key="3">
    <source>
        <dbReference type="ARBA" id="ARBA00022723"/>
    </source>
</evidence>
<dbReference type="STRING" id="280332.CQ12_18550"/>
<dbReference type="GO" id="GO:0016491">
    <property type="term" value="F:oxidoreductase activity"/>
    <property type="evidence" value="ECO:0007669"/>
    <property type="project" value="UniProtKB-KW"/>
</dbReference>
<keyword evidence="4" id="KW-0560">Oxidoreductase</keyword>
<organism evidence="8 9">
    <name type="scientific">Bradyrhizobium jicamae</name>
    <dbReference type="NCBI Taxonomy" id="280332"/>
    <lineage>
        <taxon>Bacteria</taxon>
        <taxon>Pseudomonadati</taxon>
        <taxon>Pseudomonadota</taxon>
        <taxon>Alphaproteobacteria</taxon>
        <taxon>Hyphomicrobiales</taxon>
        <taxon>Nitrobacteraceae</taxon>
        <taxon>Bradyrhizobium</taxon>
    </lineage>
</organism>
<dbReference type="NCBIfam" id="TIGR02435">
    <property type="entry name" value="CobG"/>
    <property type="match status" value="1"/>
</dbReference>
<comment type="caution">
    <text evidence="8">The sequence shown here is derived from an EMBL/GenBank/DDBJ whole genome shotgun (WGS) entry which is preliminary data.</text>
</comment>
<proteinExistence type="predicted"/>
<dbReference type="InterPro" id="IPR045854">
    <property type="entry name" value="NO2/SO3_Rdtase_4Fe4S_sf"/>
</dbReference>
<keyword evidence="3" id="KW-0479">Metal-binding</keyword>
<evidence type="ECO:0000313" key="9">
    <source>
        <dbReference type="Proteomes" id="UP000050863"/>
    </source>
</evidence>
<keyword evidence="5" id="KW-0408">Iron</keyword>
<keyword evidence="6" id="KW-0411">Iron-sulfur</keyword>
<sequence length="387" mass="40763">MSGGAIKGWCPGALRPMLSGDGLVVRIRPYRGRLDANQAAGIAALAKRYGNGLIDLTSRGNLQIRGVGDEGHRLLIEELSRLRLTDPDPESEARRNVLVTPFWSASDDTCLLAAELEQGLAMGPPGLPTKFGFAVDCGMERALASASADIRIERSLAGELIVRADGAEHGHPVTRRDAVKVALALAEWFVTSGGTRGGRGRMAAYIQNGAKLPDALRGHVQPARMIAEPRPRLYSQGAMVGAAFGQMTYEALSDVARCSPGLRMTPWRMILAEDLREMPACEGLITRADDPTLRAVACSGAPACREAQADTRAFAAALAPHIAADSRLHVSGCAKGCAHSGPASITLVATGEGFDLVRGGSTREAPALRGLSASRMIADPSVLTGER</sequence>
<dbReference type="Pfam" id="PF03460">
    <property type="entry name" value="NIR_SIR_ferr"/>
    <property type="match status" value="1"/>
</dbReference>
<keyword evidence="9" id="KW-1185">Reference proteome</keyword>
<dbReference type="Proteomes" id="UP000050863">
    <property type="component" value="Unassembled WGS sequence"/>
</dbReference>
<evidence type="ECO:0000256" key="5">
    <source>
        <dbReference type="ARBA" id="ARBA00023004"/>
    </source>
</evidence>
<reference evidence="8 9" key="1">
    <citation type="submission" date="2014-03" db="EMBL/GenBank/DDBJ databases">
        <title>Bradyrhizobium valentinum sp. nov., isolated from effective nodules of Lupinus mariae-josephae, a lupine endemic of basic-lime soils in Eastern Spain.</title>
        <authorList>
            <person name="Duran D."/>
            <person name="Rey L."/>
            <person name="Navarro A."/>
            <person name="Busquets A."/>
            <person name="Imperial J."/>
            <person name="Ruiz-Argueso T."/>
        </authorList>
    </citation>
    <scope>NUCLEOTIDE SEQUENCE [LARGE SCALE GENOMIC DNA]</scope>
    <source>
        <strain evidence="8 9">PAC68</strain>
    </source>
</reference>
<dbReference type="GO" id="GO:0051539">
    <property type="term" value="F:4 iron, 4 sulfur cluster binding"/>
    <property type="evidence" value="ECO:0007669"/>
    <property type="project" value="UniProtKB-KW"/>
</dbReference>
<dbReference type="RefSeq" id="WP_057838152.1">
    <property type="nucleotide sequence ID" value="NZ_LLXZ01000159.1"/>
</dbReference>
<keyword evidence="2" id="KW-0349">Heme</keyword>
<dbReference type="PANTHER" id="PTHR32439:SF9">
    <property type="entry name" value="BLR3264 PROTEIN"/>
    <property type="match status" value="1"/>
</dbReference>
<dbReference type="EMBL" id="LLXZ01000159">
    <property type="protein sequence ID" value="KRR02224.1"/>
    <property type="molecule type" value="Genomic_DNA"/>
</dbReference>
<gene>
    <name evidence="8" type="ORF">CQ12_18550</name>
</gene>
<evidence type="ECO:0000313" key="8">
    <source>
        <dbReference type="EMBL" id="KRR02224.1"/>
    </source>
</evidence>
<name>A0A0R3LBJ2_9BRAD</name>
<keyword evidence="1" id="KW-0004">4Fe-4S</keyword>
<dbReference type="InterPro" id="IPR012798">
    <property type="entry name" value="Cbl_synth_CobG-like"/>
</dbReference>
<evidence type="ECO:0000256" key="2">
    <source>
        <dbReference type="ARBA" id="ARBA00022617"/>
    </source>
</evidence>
<dbReference type="InterPro" id="IPR005117">
    <property type="entry name" value="NiRdtase/SiRdtase_haem-b_fer"/>
</dbReference>